<evidence type="ECO:0000313" key="2">
    <source>
        <dbReference type="EnsemblMetazoa" id="Aqu2.1.38309_001"/>
    </source>
</evidence>
<dbReference type="AlphaFoldDB" id="A0A1X7VEZ5"/>
<dbReference type="EnsemblMetazoa" id="Aqu2.1.38309_001">
    <property type="protein sequence ID" value="Aqu2.1.38309_001"/>
    <property type="gene ID" value="Aqu2.1.38309"/>
</dbReference>
<keyword evidence="1" id="KW-1133">Transmembrane helix</keyword>
<keyword evidence="1" id="KW-0472">Membrane</keyword>
<accession>A0A1X7VEZ5</accession>
<name>A0A1X7VEZ5_AMPQE</name>
<organism evidence="2">
    <name type="scientific">Amphimedon queenslandica</name>
    <name type="common">Sponge</name>
    <dbReference type="NCBI Taxonomy" id="400682"/>
    <lineage>
        <taxon>Eukaryota</taxon>
        <taxon>Metazoa</taxon>
        <taxon>Porifera</taxon>
        <taxon>Demospongiae</taxon>
        <taxon>Heteroscleromorpha</taxon>
        <taxon>Haplosclerida</taxon>
        <taxon>Niphatidae</taxon>
        <taxon>Amphimedon</taxon>
    </lineage>
</organism>
<dbReference type="InParanoid" id="A0A1X7VEZ5"/>
<sequence length="58" mass="6720">MVDCCLRLCTVSLIICVSFIQTILYQNVWLSLMHMLRLANLIIRKMYCISLIQTISAI</sequence>
<reference evidence="2" key="1">
    <citation type="submission" date="2017-05" db="UniProtKB">
        <authorList>
            <consortium name="EnsemblMetazoa"/>
        </authorList>
    </citation>
    <scope>IDENTIFICATION</scope>
</reference>
<keyword evidence="1" id="KW-0812">Transmembrane</keyword>
<evidence type="ECO:0000256" key="1">
    <source>
        <dbReference type="SAM" id="Phobius"/>
    </source>
</evidence>
<protein>
    <submittedName>
        <fullName evidence="2">Uncharacterized protein</fullName>
    </submittedName>
</protein>
<feature type="transmembrane region" description="Helical" evidence="1">
    <location>
        <begin position="12"/>
        <end position="36"/>
    </location>
</feature>
<proteinExistence type="predicted"/>